<accession>A0A1F5GTS2</accession>
<feature type="transmembrane region" description="Helical" evidence="1">
    <location>
        <begin position="12"/>
        <end position="31"/>
    </location>
</feature>
<keyword evidence="1" id="KW-1133">Transmembrane helix</keyword>
<keyword evidence="1" id="KW-0472">Membrane</keyword>
<name>A0A1F5GTS2_9BACT</name>
<organism evidence="2 3">
    <name type="scientific">Candidatus Curtissbacteria bacterium RIFCSPHIGHO2_12_FULL_38_9b</name>
    <dbReference type="NCBI Taxonomy" id="1797720"/>
    <lineage>
        <taxon>Bacteria</taxon>
        <taxon>Candidatus Curtissiibacteriota</taxon>
    </lineage>
</organism>
<comment type="caution">
    <text evidence="2">The sequence shown here is derived from an EMBL/GenBank/DDBJ whole genome shotgun (WGS) entry which is preliminary data.</text>
</comment>
<dbReference type="Proteomes" id="UP000176666">
    <property type="component" value="Unassembled WGS sequence"/>
</dbReference>
<reference evidence="2 3" key="1">
    <citation type="journal article" date="2016" name="Nat. Commun.">
        <title>Thousands of microbial genomes shed light on interconnected biogeochemical processes in an aquifer system.</title>
        <authorList>
            <person name="Anantharaman K."/>
            <person name="Brown C.T."/>
            <person name="Hug L.A."/>
            <person name="Sharon I."/>
            <person name="Castelle C.J."/>
            <person name="Probst A.J."/>
            <person name="Thomas B.C."/>
            <person name="Singh A."/>
            <person name="Wilkins M.J."/>
            <person name="Karaoz U."/>
            <person name="Brodie E.L."/>
            <person name="Williams K.H."/>
            <person name="Hubbard S.S."/>
            <person name="Banfield J.F."/>
        </authorList>
    </citation>
    <scope>NUCLEOTIDE SEQUENCE [LARGE SCALE GENOMIC DNA]</scope>
</reference>
<evidence type="ECO:0000313" key="2">
    <source>
        <dbReference type="EMBL" id="OGD95286.1"/>
    </source>
</evidence>
<gene>
    <name evidence="2" type="ORF">A3F02_01385</name>
</gene>
<keyword evidence="1" id="KW-0812">Transmembrane</keyword>
<sequence>MGLYPIYIRHLLYCKIISLINQIMFVFYFNFLTPLGRRHEESFSYNNPVLLFKRQWMLYNNKILNKYGDENGIL</sequence>
<evidence type="ECO:0000313" key="3">
    <source>
        <dbReference type="Proteomes" id="UP000176666"/>
    </source>
</evidence>
<protein>
    <submittedName>
        <fullName evidence="2">Uncharacterized protein</fullName>
    </submittedName>
</protein>
<evidence type="ECO:0000256" key="1">
    <source>
        <dbReference type="SAM" id="Phobius"/>
    </source>
</evidence>
<proteinExistence type="predicted"/>
<dbReference type="AlphaFoldDB" id="A0A1F5GTS2"/>
<dbReference type="EMBL" id="MFBJ01000057">
    <property type="protein sequence ID" value="OGD95286.1"/>
    <property type="molecule type" value="Genomic_DNA"/>
</dbReference>